<feature type="compositionally biased region" description="Low complexity" evidence="1">
    <location>
        <begin position="134"/>
        <end position="143"/>
    </location>
</feature>
<organism evidence="2 3">
    <name type="scientific">Trametes pubescens</name>
    <name type="common">White-rot fungus</name>
    <dbReference type="NCBI Taxonomy" id="154538"/>
    <lineage>
        <taxon>Eukaryota</taxon>
        <taxon>Fungi</taxon>
        <taxon>Dikarya</taxon>
        <taxon>Basidiomycota</taxon>
        <taxon>Agaricomycotina</taxon>
        <taxon>Agaricomycetes</taxon>
        <taxon>Polyporales</taxon>
        <taxon>Polyporaceae</taxon>
        <taxon>Trametes</taxon>
    </lineage>
</organism>
<accession>A0A1M2W1R1</accession>
<comment type="caution">
    <text evidence="2">The sequence shown here is derived from an EMBL/GenBank/DDBJ whole genome shotgun (WGS) entry which is preliminary data.</text>
</comment>
<feature type="region of interest" description="Disordered" evidence="1">
    <location>
        <begin position="111"/>
        <end position="156"/>
    </location>
</feature>
<feature type="compositionally biased region" description="Low complexity" evidence="1">
    <location>
        <begin position="16"/>
        <end position="26"/>
    </location>
</feature>
<dbReference type="OrthoDB" id="10539363at2759"/>
<reference evidence="2 3" key="1">
    <citation type="submission" date="2016-10" db="EMBL/GenBank/DDBJ databases">
        <title>Genome sequence of the basidiomycete white-rot fungus Trametes pubescens.</title>
        <authorList>
            <person name="Makela M.R."/>
            <person name="Granchi Z."/>
            <person name="Peng M."/>
            <person name="De Vries R.P."/>
            <person name="Grigoriev I."/>
            <person name="Riley R."/>
            <person name="Hilden K."/>
        </authorList>
    </citation>
    <scope>NUCLEOTIDE SEQUENCE [LARGE SCALE GENOMIC DNA]</scope>
    <source>
        <strain evidence="2 3">FBCC735</strain>
    </source>
</reference>
<feature type="compositionally biased region" description="Acidic residues" evidence="1">
    <location>
        <begin position="118"/>
        <end position="128"/>
    </location>
</feature>
<dbReference type="AlphaFoldDB" id="A0A1M2W1R1"/>
<evidence type="ECO:0000256" key="1">
    <source>
        <dbReference type="SAM" id="MobiDB-lite"/>
    </source>
</evidence>
<evidence type="ECO:0000313" key="3">
    <source>
        <dbReference type="Proteomes" id="UP000184267"/>
    </source>
</evidence>
<dbReference type="EMBL" id="MNAD01000360">
    <property type="protein sequence ID" value="OJT13815.1"/>
    <property type="molecule type" value="Genomic_DNA"/>
</dbReference>
<gene>
    <name evidence="2" type="ORF">TRAPUB_9662</name>
</gene>
<keyword evidence="3" id="KW-1185">Reference proteome</keyword>
<name>A0A1M2W1R1_TRAPU</name>
<dbReference type="OMA" id="WTPGHGH"/>
<protein>
    <submittedName>
        <fullName evidence="2">Uncharacterized protein</fullName>
    </submittedName>
</protein>
<proteinExistence type="predicted"/>
<dbReference type="Proteomes" id="UP000184267">
    <property type="component" value="Unassembled WGS sequence"/>
</dbReference>
<evidence type="ECO:0000313" key="2">
    <source>
        <dbReference type="EMBL" id="OJT13815.1"/>
    </source>
</evidence>
<sequence length="156" mass="16546">MPAHSPASTAIPALHSPSSVPSSTSTSDHENHTVPRPTRTGTFVGLHAEWTPGHGHKLIKLPSALHLLVTSRMRTLAREKTLSTVPGAAHASSADAEVPVLPRRAETIAAAGVLPPLENEEEQEEPEKEDFGVEESSPVEPVVDNTDEDVPPLDLA</sequence>
<feature type="compositionally biased region" description="Acidic residues" evidence="1">
    <location>
        <begin position="145"/>
        <end position="156"/>
    </location>
</feature>
<feature type="region of interest" description="Disordered" evidence="1">
    <location>
        <begin position="1"/>
        <end position="40"/>
    </location>
</feature>